<organism evidence="4 5">
    <name type="scientific">Clostridium cochlearium</name>
    <dbReference type="NCBI Taxonomy" id="1494"/>
    <lineage>
        <taxon>Bacteria</taxon>
        <taxon>Bacillati</taxon>
        <taxon>Bacillota</taxon>
        <taxon>Clostridia</taxon>
        <taxon>Eubacteriales</taxon>
        <taxon>Clostridiaceae</taxon>
        <taxon>Clostridium</taxon>
    </lineage>
</organism>
<keyword evidence="5" id="KW-1185">Reference proteome</keyword>
<keyword evidence="2" id="KW-0812">Transmembrane</keyword>
<evidence type="ECO:0000313" key="5">
    <source>
        <dbReference type="Proteomes" id="UP000198811"/>
    </source>
</evidence>
<evidence type="ECO:0000259" key="3">
    <source>
        <dbReference type="PROSITE" id="PS50943"/>
    </source>
</evidence>
<gene>
    <name evidence="4" type="ORF">SAMN05216497_11450</name>
</gene>
<dbReference type="Pfam" id="PF01381">
    <property type="entry name" value="HTH_3"/>
    <property type="match status" value="1"/>
</dbReference>
<dbReference type="PANTHER" id="PTHR46558:SF15">
    <property type="entry name" value="HELIX-TURN-HELIX DOMAIN PROTEIN"/>
    <property type="match status" value="1"/>
</dbReference>
<keyword evidence="1 4" id="KW-0238">DNA-binding</keyword>
<dbReference type="Proteomes" id="UP000198811">
    <property type="component" value="Unassembled WGS sequence"/>
</dbReference>
<keyword evidence="2" id="KW-1133">Transmembrane helix</keyword>
<dbReference type="PANTHER" id="PTHR46558">
    <property type="entry name" value="TRACRIPTIONAL REGULATORY PROTEIN-RELATED-RELATED"/>
    <property type="match status" value="1"/>
</dbReference>
<accession>A0ABY0QME2</accession>
<evidence type="ECO:0000313" key="4">
    <source>
        <dbReference type="EMBL" id="SDL25642.1"/>
    </source>
</evidence>
<reference evidence="4 5" key="1">
    <citation type="submission" date="2016-10" db="EMBL/GenBank/DDBJ databases">
        <authorList>
            <person name="Varghese N."/>
            <person name="Submissions S."/>
        </authorList>
    </citation>
    <scope>NUCLEOTIDE SEQUENCE [LARGE SCALE GENOMIC DNA]</scope>
    <source>
        <strain evidence="4 5">NLAE-zl-C224</strain>
    </source>
</reference>
<sequence length="113" mass="13075">MELGNQIKKYRNELEISQEKLAEKIYVSRQSVSNWENDKNYPDINSLIRLSEVFQVSLDILIKGDVEKMKKEISEKDIKDFNKVSNILAILFGLLILTPMPLLYFLDNVGIAI</sequence>
<dbReference type="PROSITE" id="PS50943">
    <property type="entry name" value="HTH_CROC1"/>
    <property type="match status" value="1"/>
</dbReference>
<dbReference type="SUPFAM" id="SSF47413">
    <property type="entry name" value="lambda repressor-like DNA-binding domains"/>
    <property type="match status" value="1"/>
</dbReference>
<dbReference type="RefSeq" id="WP_338080980.1">
    <property type="nucleotide sequence ID" value="NZ_FNGL01000014.1"/>
</dbReference>
<evidence type="ECO:0000256" key="2">
    <source>
        <dbReference type="SAM" id="Phobius"/>
    </source>
</evidence>
<feature type="domain" description="HTH cro/C1-type" evidence="3">
    <location>
        <begin position="7"/>
        <end position="61"/>
    </location>
</feature>
<dbReference type="InterPro" id="IPR010982">
    <property type="entry name" value="Lambda_DNA-bd_dom_sf"/>
</dbReference>
<dbReference type="CDD" id="cd00093">
    <property type="entry name" value="HTH_XRE"/>
    <property type="match status" value="1"/>
</dbReference>
<evidence type="ECO:0000256" key="1">
    <source>
        <dbReference type="ARBA" id="ARBA00023125"/>
    </source>
</evidence>
<proteinExistence type="predicted"/>
<dbReference type="Gene3D" id="1.10.260.40">
    <property type="entry name" value="lambda repressor-like DNA-binding domains"/>
    <property type="match status" value="1"/>
</dbReference>
<keyword evidence="2" id="KW-0472">Membrane</keyword>
<dbReference type="InterPro" id="IPR001387">
    <property type="entry name" value="Cro/C1-type_HTH"/>
</dbReference>
<dbReference type="GO" id="GO:0003677">
    <property type="term" value="F:DNA binding"/>
    <property type="evidence" value="ECO:0007669"/>
    <property type="project" value="UniProtKB-KW"/>
</dbReference>
<dbReference type="SMART" id="SM00530">
    <property type="entry name" value="HTH_XRE"/>
    <property type="match status" value="1"/>
</dbReference>
<dbReference type="EMBL" id="FNGL01000014">
    <property type="protein sequence ID" value="SDL25642.1"/>
    <property type="molecule type" value="Genomic_DNA"/>
</dbReference>
<comment type="caution">
    <text evidence="4">The sequence shown here is derived from an EMBL/GenBank/DDBJ whole genome shotgun (WGS) entry which is preliminary data.</text>
</comment>
<protein>
    <submittedName>
        <fullName evidence="4">DNA-binding transcriptional regulator, XRE-family HTH domain</fullName>
    </submittedName>
</protein>
<feature type="transmembrane region" description="Helical" evidence="2">
    <location>
        <begin position="84"/>
        <end position="106"/>
    </location>
</feature>
<name>A0ABY0QME2_CLOCO</name>